<evidence type="ECO:0000313" key="1">
    <source>
        <dbReference type="EMBL" id="AXY73714.1"/>
    </source>
</evidence>
<reference evidence="1 2" key="1">
    <citation type="submission" date="2018-09" db="EMBL/GenBank/DDBJ databases">
        <title>Genome sequencing of strain 6GH32-13.</title>
        <authorList>
            <person name="Weon H.-Y."/>
            <person name="Heo J."/>
            <person name="Kwon S.-W."/>
        </authorList>
    </citation>
    <scope>NUCLEOTIDE SEQUENCE [LARGE SCALE GENOMIC DNA]</scope>
    <source>
        <strain evidence="1 2">5GH32-13</strain>
    </source>
</reference>
<evidence type="ECO:0000313" key="2">
    <source>
        <dbReference type="Proteomes" id="UP000263900"/>
    </source>
</evidence>
<accession>A0A3B7MH48</accession>
<organism evidence="1 2">
    <name type="scientific">Paraflavitalea soli</name>
    <dbReference type="NCBI Taxonomy" id="2315862"/>
    <lineage>
        <taxon>Bacteria</taxon>
        <taxon>Pseudomonadati</taxon>
        <taxon>Bacteroidota</taxon>
        <taxon>Chitinophagia</taxon>
        <taxon>Chitinophagales</taxon>
        <taxon>Chitinophagaceae</taxon>
        <taxon>Paraflavitalea</taxon>
    </lineage>
</organism>
<dbReference type="OrthoDB" id="1451627at2"/>
<dbReference type="RefSeq" id="WP_119049549.1">
    <property type="nucleotide sequence ID" value="NZ_CP032157.1"/>
</dbReference>
<sequence length="420" mass="48549">MKLESKYLQKLNECNPNELHIIISDFYNWAIQSDKKEIVYGSGQELGSSPALRLVYSNAGKVLSFEYEDLVIMKKIINSVETNLLAHVSKFSSEIVFTSVLLKDRYIRYRNVALLRPVAEKNELCINRNCPAILEFSYLGSSHERVDGDRRNRKLAEILWFMNTVLIITIKIANTSGGEHYGTVSRSRLGEFHSPNNVLFFKRYSTILPERILDKLDYRELDHDIIFEKLAIFPEGSVDNATYYSTMIYEDYSLYTPECMHFAMDKFISMENENLINSTYWFNQAILKEDGDLYSCIIALATSLECLIDKTSEKCKECGQEKFSIKKKVLTLVKDYSGDLTKGNDSITNMIGYFYDIRSDIVHGKALPLVGIPNQRDFDPIINSTTFRINHFIFIVRIVILNFCLDKHLTKEISHMRRLV</sequence>
<protein>
    <submittedName>
        <fullName evidence="1">Uncharacterized protein</fullName>
    </submittedName>
</protein>
<dbReference type="EMBL" id="CP032157">
    <property type="protein sequence ID" value="AXY73714.1"/>
    <property type="molecule type" value="Genomic_DNA"/>
</dbReference>
<dbReference type="AlphaFoldDB" id="A0A3B7MH48"/>
<name>A0A3B7MH48_9BACT</name>
<dbReference type="Proteomes" id="UP000263900">
    <property type="component" value="Chromosome"/>
</dbReference>
<gene>
    <name evidence="1" type="ORF">D3H65_06860</name>
</gene>
<keyword evidence="2" id="KW-1185">Reference proteome</keyword>
<dbReference type="KEGG" id="pseg:D3H65_06860"/>
<proteinExistence type="predicted"/>